<accession>A0ABS7ZNE4</accession>
<gene>
    <name evidence="1" type="ORF">I9W95_06330</name>
</gene>
<reference evidence="1 2" key="1">
    <citation type="submission" date="2020-12" db="EMBL/GenBank/DDBJ databases">
        <title>Novel Thalassolituus-related marine hydrocarbonoclastic bacteria mediated algae-derived hydrocarbons mineralization in twilight zone of the northern South China Sea.</title>
        <authorList>
            <person name="Dong C."/>
        </authorList>
    </citation>
    <scope>NUCLEOTIDE SEQUENCE [LARGE SCALE GENOMIC DNA]</scope>
    <source>
        <strain evidence="1 2">IMCC1826</strain>
    </source>
</reference>
<evidence type="ECO:0000313" key="1">
    <source>
        <dbReference type="EMBL" id="MCA6063223.1"/>
    </source>
</evidence>
<dbReference type="EMBL" id="JAEDAH010000030">
    <property type="protein sequence ID" value="MCA6063223.1"/>
    <property type="molecule type" value="Genomic_DNA"/>
</dbReference>
<dbReference type="PROSITE" id="PS51257">
    <property type="entry name" value="PROKAR_LIPOPROTEIN"/>
    <property type="match status" value="1"/>
</dbReference>
<evidence type="ECO:0008006" key="3">
    <source>
        <dbReference type="Google" id="ProtNLM"/>
    </source>
</evidence>
<comment type="caution">
    <text evidence="1">The sequence shown here is derived from an EMBL/GenBank/DDBJ whole genome shotgun (WGS) entry which is preliminary data.</text>
</comment>
<organism evidence="1 2">
    <name type="scientific">Thalassolituus marinus</name>
    <dbReference type="NCBI Taxonomy" id="671053"/>
    <lineage>
        <taxon>Bacteria</taxon>
        <taxon>Pseudomonadati</taxon>
        <taxon>Pseudomonadota</taxon>
        <taxon>Gammaproteobacteria</taxon>
        <taxon>Oceanospirillales</taxon>
        <taxon>Oceanospirillaceae</taxon>
        <taxon>Thalassolituus</taxon>
    </lineage>
</organism>
<proteinExistence type="predicted"/>
<dbReference type="RefSeq" id="WP_225673018.1">
    <property type="nucleotide sequence ID" value="NZ_JAEDAH010000030.1"/>
</dbReference>
<sequence length="536" mass="57162">MKLFPTMAATSVILLSACGGGSSSSGGGNNNDDDDSTPVNTALFVDSGVGGLNYSSPSYQGTTNTLGAFPYEPGETTTFSFEGLTLGSITIPAGTGTLTPLDLFNTDDMNDQRVKNTLVLLQNLDSDRNPQNGITLQPFPGGSGADISALDLAADSADFSSALLSAAFPYESEHELISEEDALAHFEQSLSAINAGLELTGTWLERNDNGEIRYKYTYESNGNMTAVSYSDCTDDDFYLAPTEASVNRNCRVSSASYTYEFSERVLTIYSNGEFADRCTVLRASEYAYDATCTTDEFIHLERVIGDLNNNLIADSYRLVTVGSSSFSELTFDKESGTGSYQSYIDGIAGSDNTDSGTFTTWSASGNTLTYTGTHKDDVTTFSDTLTLKNNNAGIRGALVTTSAEEGTTQLLIPYFDSSLAATFFNRGIYNIYDAVSGNCEAIYYATESVDGSTSLSKLNNAGNSNICQYSQADIDGATAAIDVTALHGSLVLSEGGEDEICWPVSHNVTAENGSYTLMACSPDNGGPDSFNYQLWY</sequence>
<dbReference type="Proteomes" id="UP000714380">
    <property type="component" value="Unassembled WGS sequence"/>
</dbReference>
<evidence type="ECO:0000313" key="2">
    <source>
        <dbReference type="Proteomes" id="UP000714380"/>
    </source>
</evidence>
<keyword evidence="2" id="KW-1185">Reference proteome</keyword>
<name>A0ABS7ZNE4_9GAMM</name>
<protein>
    <recommendedName>
        <fullName evidence="3">Ricin B lectin domain-containing protein</fullName>
    </recommendedName>
</protein>